<dbReference type="AlphaFoldDB" id="A0A3E0H285"/>
<gene>
    <name evidence="1" type="ORF">DFR26_2031</name>
</gene>
<sequence length="165" mass="17903">MPTLIKHGRISPDSYVEIVSDEAGLIIPDGDVLLSLACFTAHRDAVLAHPGRKGVILAPDEFAESVADVIDQLDVVAIRFPSFADGRGYSTAYLLRTRYGFRGELRAIGDIFKDTLFYQQRVGFDAFVLGSDAAAVAALPGLTTFAEVYHGSADDQRPLFLRRGA</sequence>
<organism evidence="1 2">
    <name type="scientific">Paraperlucidibaca baekdonensis</name>
    <dbReference type="NCBI Taxonomy" id="748120"/>
    <lineage>
        <taxon>Bacteria</taxon>
        <taxon>Pseudomonadati</taxon>
        <taxon>Pseudomonadota</taxon>
        <taxon>Gammaproteobacteria</taxon>
        <taxon>Moraxellales</taxon>
        <taxon>Moraxellaceae</taxon>
        <taxon>Paraperlucidibaca</taxon>
    </lineage>
</organism>
<dbReference type="EMBL" id="QUNR01000004">
    <property type="protein sequence ID" value="REH36891.1"/>
    <property type="molecule type" value="Genomic_DNA"/>
</dbReference>
<accession>A0A3E0H285</accession>
<evidence type="ECO:0000313" key="1">
    <source>
        <dbReference type="EMBL" id="REH36891.1"/>
    </source>
</evidence>
<evidence type="ECO:0000313" key="2">
    <source>
        <dbReference type="Proteomes" id="UP000256774"/>
    </source>
</evidence>
<dbReference type="Pfam" id="PF06073">
    <property type="entry name" value="DUF934"/>
    <property type="match status" value="1"/>
</dbReference>
<proteinExistence type="predicted"/>
<name>A0A3E0H285_9GAMM</name>
<dbReference type="InterPro" id="IPR008318">
    <property type="entry name" value="UCP030820"/>
</dbReference>
<comment type="caution">
    <text evidence="1">The sequence shown here is derived from an EMBL/GenBank/DDBJ whole genome shotgun (WGS) entry which is preliminary data.</text>
</comment>
<dbReference type="PIRSF" id="PIRSF030820">
    <property type="entry name" value="UCP030820"/>
    <property type="match status" value="1"/>
</dbReference>
<protein>
    <submittedName>
        <fullName evidence="1">Uncharacterized protein (DUF934 family)</fullName>
    </submittedName>
</protein>
<dbReference type="RefSeq" id="WP_116208833.1">
    <property type="nucleotide sequence ID" value="NZ_QUNR01000004.1"/>
</dbReference>
<dbReference type="OrthoDB" id="9800421at2"/>
<dbReference type="Proteomes" id="UP000256774">
    <property type="component" value="Unassembled WGS sequence"/>
</dbReference>
<reference evidence="1 2" key="1">
    <citation type="submission" date="2018-08" db="EMBL/GenBank/DDBJ databases">
        <title>Genomic Encyclopedia of Type Strains, Phase IV (KMG-IV): sequencing the most valuable type-strain genomes for metagenomic binning, comparative biology and taxonomic classification.</title>
        <authorList>
            <person name="Goeker M."/>
        </authorList>
    </citation>
    <scope>NUCLEOTIDE SEQUENCE [LARGE SCALE GENOMIC DNA]</scope>
    <source>
        <strain evidence="1 2">DSM 26022</strain>
    </source>
</reference>
<keyword evidence="2" id="KW-1185">Reference proteome</keyword>